<keyword evidence="7" id="KW-0539">Nucleus</keyword>
<reference evidence="11 12" key="1">
    <citation type="submission" date="2023-10" db="EMBL/GenBank/DDBJ databases">
        <title>Chromosome-scale genome assembly provides insights into flower coloration mechanisms of Canna indica.</title>
        <authorList>
            <person name="Li C."/>
        </authorList>
    </citation>
    <scope>NUCLEOTIDE SEQUENCE [LARGE SCALE GENOMIC DNA]</scope>
    <source>
        <tissue evidence="11">Flower</tissue>
    </source>
</reference>
<evidence type="ECO:0000256" key="4">
    <source>
        <dbReference type="ARBA" id="ARBA00022833"/>
    </source>
</evidence>
<evidence type="ECO:0000256" key="9">
    <source>
        <dbReference type="SAM" id="MobiDB-lite"/>
    </source>
</evidence>
<comment type="subcellular location">
    <subcellularLocation>
        <location evidence="1">Nucleus</location>
    </subcellularLocation>
</comment>
<evidence type="ECO:0000256" key="2">
    <source>
        <dbReference type="ARBA" id="ARBA00022723"/>
    </source>
</evidence>
<dbReference type="InterPro" id="IPR036236">
    <property type="entry name" value="Znf_C2H2_sf"/>
</dbReference>
<dbReference type="PANTHER" id="PTHR45801:SF5">
    <property type="entry name" value="OS05G0286100 PROTEIN"/>
    <property type="match status" value="1"/>
</dbReference>
<evidence type="ECO:0000259" key="10">
    <source>
        <dbReference type="PROSITE" id="PS50157"/>
    </source>
</evidence>
<keyword evidence="4" id="KW-0862">Zinc</keyword>
<organism evidence="11 12">
    <name type="scientific">Canna indica</name>
    <name type="common">Indian-shot</name>
    <dbReference type="NCBI Taxonomy" id="4628"/>
    <lineage>
        <taxon>Eukaryota</taxon>
        <taxon>Viridiplantae</taxon>
        <taxon>Streptophyta</taxon>
        <taxon>Embryophyta</taxon>
        <taxon>Tracheophyta</taxon>
        <taxon>Spermatophyta</taxon>
        <taxon>Magnoliopsida</taxon>
        <taxon>Liliopsida</taxon>
        <taxon>Zingiberales</taxon>
        <taxon>Cannaceae</taxon>
        <taxon>Canna</taxon>
    </lineage>
</organism>
<dbReference type="SMART" id="SM00355">
    <property type="entry name" value="ZnF_C2H2"/>
    <property type="match status" value="1"/>
</dbReference>
<feature type="region of interest" description="Disordered" evidence="9">
    <location>
        <begin position="48"/>
        <end position="106"/>
    </location>
</feature>
<keyword evidence="5" id="KW-0805">Transcription regulation</keyword>
<dbReference type="GO" id="GO:0005634">
    <property type="term" value="C:nucleus"/>
    <property type="evidence" value="ECO:0007669"/>
    <property type="project" value="UniProtKB-SubCell"/>
</dbReference>
<sequence length="363" mass="40479">MEKAARRLGEDNGEDRTLIQWLGEKNGVCTARRGLAVDWKATARAVHAKGRPPLADRPEGVHGRRWQKPLLSPSRVPTHTPSAVHCDSRSGKEARGEDPETTRSAAMEQAARYWMWTRTSYRGSGSRPDQLSSHQIPRLIVDESWEEKAFAEDTAGHLGGCIWPPRSYSCSFCRREFRSAQALGGHMNVHRRDRAQLKLSSSLTGEATDDQRQHHPAQVISHMAFNAAPANPNPNSGVLASLLPPRFPAKATEKLWSENALLSPSFSSSRHLIVVPEIKIEGDELGPRESGFRRPWRDVVTGVCDEEITSSKRRRIEPAPVFFIRAGDNGGDDQQQVESQVLHHNLVEELDLELRLGDAPKLK</sequence>
<keyword evidence="2" id="KW-0479">Metal-binding</keyword>
<dbReference type="InterPro" id="IPR052426">
    <property type="entry name" value="Plant_dev_regulator"/>
</dbReference>
<evidence type="ECO:0000256" key="3">
    <source>
        <dbReference type="ARBA" id="ARBA00022771"/>
    </source>
</evidence>
<evidence type="ECO:0000256" key="6">
    <source>
        <dbReference type="ARBA" id="ARBA00023163"/>
    </source>
</evidence>
<dbReference type="SUPFAM" id="SSF57667">
    <property type="entry name" value="beta-beta-alpha zinc fingers"/>
    <property type="match status" value="1"/>
</dbReference>
<dbReference type="GO" id="GO:0008270">
    <property type="term" value="F:zinc ion binding"/>
    <property type="evidence" value="ECO:0007669"/>
    <property type="project" value="UniProtKB-KW"/>
</dbReference>
<dbReference type="PROSITE" id="PS50157">
    <property type="entry name" value="ZINC_FINGER_C2H2_2"/>
    <property type="match status" value="1"/>
</dbReference>
<keyword evidence="12" id="KW-1185">Reference proteome</keyword>
<evidence type="ECO:0000256" key="5">
    <source>
        <dbReference type="ARBA" id="ARBA00023015"/>
    </source>
</evidence>
<keyword evidence="3 8" id="KW-0863">Zinc-finger</keyword>
<feature type="domain" description="C2H2-type" evidence="10">
    <location>
        <begin position="168"/>
        <end position="195"/>
    </location>
</feature>
<protein>
    <recommendedName>
        <fullName evidence="10">C2H2-type domain-containing protein</fullName>
    </recommendedName>
</protein>
<evidence type="ECO:0000256" key="1">
    <source>
        <dbReference type="ARBA" id="ARBA00004123"/>
    </source>
</evidence>
<dbReference type="InterPro" id="IPR013087">
    <property type="entry name" value="Znf_C2H2_type"/>
</dbReference>
<evidence type="ECO:0000256" key="7">
    <source>
        <dbReference type="ARBA" id="ARBA00023242"/>
    </source>
</evidence>
<evidence type="ECO:0000313" key="12">
    <source>
        <dbReference type="Proteomes" id="UP001327560"/>
    </source>
</evidence>
<dbReference type="Proteomes" id="UP001327560">
    <property type="component" value="Chromosome 5"/>
</dbReference>
<proteinExistence type="predicted"/>
<dbReference type="Pfam" id="PF13912">
    <property type="entry name" value="zf-C2H2_6"/>
    <property type="match status" value="1"/>
</dbReference>
<dbReference type="AlphaFoldDB" id="A0AAQ3QDI3"/>
<gene>
    <name evidence="11" type="ORF">Cni_G15679</name>
</gene>
<evidence type="ECO:0000256" key="8">
    <source>
        <dbReference type="PROSITE-ProRule" id="PRU00042"/>
    </source>
</evidence>
<name>A0AAQ3QDI3_9LILI</name>
<accession>A0AAQ3QDI3</accession>
<keyword evidence="6" id="KW-0804">Transcription</keyword>
<dbReference type="EMBL" id="CP136894">
    <property type="protein sequence ID" value="WOL06944.1"/>
    <property type="molecule type" value="Genomic_DNA"/>
</dbReference>
<feature type="compositionally biased region" description="Basic and acidic residues" evidence="9">
    <location>
        <begin position="86"/>
        <end position="101"/>
    </location>
</feature>
<dbReference type="Gene3D" id="3.30.160.60">
    <property type="entry name" value="Classic Zinc Finger"/>
    <property type="match status" value="1"/>
</dbReference>
<dbReference type="PANTHER" id="PTHR45801">
    <property type="entry name" value="OS07G0101800 PROTEIN"/>
    <property type="match status" value="1"/>
</dbReference>
<evidence type="ECO:0000313" key="11">
    <source>
        <dbReference type="EMBL" id="WOL06944.1"/>
    </source>
</evidence>
<dbReference type="PROSITE" id="PS00028">
    <property type="entry name" value="ZINC_FINGER_C2H2_1"/>
    <property type="match status" value="1"/>
</dbReference>